<dbReference type="EMBL" id="JACGWJ010000023">
    <property type="protein sequence ID" value="KAL0326199.1"/>
    <property type="molecule type" value="Genomic_DNA"/>
</dbReference>
<dbReference type="SUPFAM" id="SSF46785">
    <property type="entry name" value="Winged helix' DNA-binding domain"/>
    <property type="match status" value="1"/>
</dbReference>
<dbReference type="InterPro" id="IPR029063">
    <property type="entry name" value="SAM-dependent_MTases_sf"/>
</dbReference>
<dbReference type="Gene3D" id="3.40.50.150">
    <property type="entry name" value="Vaccinia Virus protein VP39"/>
    <property type="match status" value="2"/>
</dbReference>
<dbReference type="Gene3D" id="1.10.10.10">
    <property type="entry name" value="Winged helix-like DNA-binding domain superfamily/Winged helix DNA-binding domain"/>
    <property type="match status" value="1"/>
</dbReference>
<protein>
    <submittedName>
        <fullName evidence="8">Caffeic acid 3-O-methyltransferase</fullName>
    </submittedName>
</protein>
<name>A0AAW2M5Q7_SESRA</name>
<reference evidence="8" key="2">
    <citation type="journal article" date="2024" name="Plant">
        <title>Genomic evolution and insights into agronomic trait innovations of Sesamum species.</title>
        <authorList>
            <person name="Miao H."/>
            <person name="Wang L."/>
            <person name="Qu L."/>
            <person name="Liu H."/>
            <person name="Sun Y."/>
            <person name="Le M."/>
            <person name="Wang Q."/>
            <person name="Wei S."/>
            <person name="Zheng Y."/>
            <person name="Lin W."/>
            <person name="Duan Y."/>
            <person name="Cao H."/>
            <person name="Xiong S."/>
            <person name="Wang X."/>
            <person name="Wei L."/>
            <person name="Li C."/>
            <person name="Ma Q."/>
            <person name="Ju M."/>
            <person name="Zhao R."/>
            <person name="Li G."/>
            <person name="Mu C."/>
            <person name="Tian Q."/>
            <person name="Mei H."/>
            <person name="Zhang T."/>
            <person name="Gao T."/>
            <person name="Zhang H."/>
        </authorList>
    </citation>
    <scope>NUCLEOTIDE SEQUENCE</scope>
    <source>
        <strain evidence="8">G02</strain>
    </source>
</reference>
<dbReference type="Pfam" id="PF08100">
    <property type="entry name" value="Dimerisation"/>
    <property type="match status" value="1"/>
</dbReference>
<evidence type="ECO:0000313" key="8">
    <source>
        <dbReference type="EMBL" id="KAL0326199.1"/>
    </source>
</evidence>
<accession>A0AAW2M5Q7</accession>
<keyword evidence="3" id="KW-0949">S-adenosyl-L-methionine</keyword>
<evidence type="ECO:0000256" key="2">
    <source>
        <dbReference type="ARBA" id="ARBA00022679"/>
    </source>
</evidence>
<keyword evidence="1" id="KW-0489">Methyltransferase</keyword>
<dbReference type="InterPro" id="IPR012967">
    <property type="entry name" value="COMT_dimerisation"/>
</dbReference>
<dbReference type="GO" id="GO:0009813">
    <property type="term" value="P:flavonoid biosynthetic process"/>
    <property type="evidence" value="ECO:0007669"/>
    <property type="project" value="UniProtKB-ARBA"/>
</dbReference>
<proteinExistence type="inferred from homology"/>
<dbReference type="PIRSF" id="PIRSF005739">
    <property type="entry name" value="O-mtase"/>
    <property type="match status" value="1"/>
</dbReference>
<reference evidence="8" key="1">
    <citation type="submission" date="2020-06" db="EMBL/GenBank/DDBJ databases">
        <authorList>
            <person name="Li T."/>
            <person name="Hu X."/>
            <person name="Zhang T."/>
            <person name="Song X."/>
            <person name="Zhang H."/>
            <person name="Dai N."/>
            <person name="Sheng W."/>
            <person name="Hou X."/>
            <person name="Wei L."/>
        </authorList>
    </citation>
    <scope>NUCLEOTIDE SEQUENCE</scope>
    <source>
        <strain evidence="8">G02</strain>
        <tissue evidence="8">Leaf</tissue>
    </source>
</reference>
<comment type="similarity">
    <text evidence="4">Belongs to the class I-like SAM-binding methyltransferase superfamily. Cation-independent O-methyltransferase family. COMT subfamily.</text>
</comment>
<dbReference type="PROSITE" id="PS51683">
    <property type="entry name" value="SAM_OMT_II"/>
    <property type="match status" value="1"/>
</dbReference>
<dbReference type="PANTHER" id="PTHR11746">
    <property type="entry name" value="O-METHYLTRANSFERASE"/>
    <property type="match status" value="1"/>
</dbReference>
<comment type="caution">
    <text evidence="8">The sequence shown here is derived from an EMBL/GenBank/DDBJ whole genome shotgun (WGS) entry which is preliminary data.</text>
</comment>
<dbReference type="InterPro" id="IPR036390">
    <property type="entry name" value="WH_DNA-bd_sf"/>
</dbReference>
<dbReference type="InterPro" id="IPR001077">
    <property type="entry name" value="COMT_C"/>
</dbReference>
<evidence type="ECO:0000256" key="1">
    <source>
        <dbReference type="ARBA" id="ARBA00022603"/>
    </source>
</evidence>
<dbReference type="FunFam" id="1.10.10.10:FF:000357">
    <property type="entry name" value="Caffeic acid 3-O-methyltransferase"/>
    <property type="match status" value="1"/>
</dbReference>
<evidence type="ECO:0000256" key="5">
    <source>
        <dbReference type="PIRSR" id="PIRSR005739-1"/>
    </source>
</evidence>
<feature type="domain" description="O-methyltransferase C-terminal" evidence="6">
    <location>
        <begin position="209"/>
        <end position="310"/>
    </location>
</feature>
<gene>
    <name evidence="8" type="ORF">Sradi_5189200</name>
</gene>
<feature type="domain" description="O-methyltransferase dimerisation" evidence="7">
    <location>
        <begin position="22"/>
        <end position="109"/>
    </location>
</feature>
<feature type="active site" description="Proton acceptor" evidence="5">
    <location>
        <position position="236"/>
    </location>
</feature>
<evidence type="ECO:0000259" key="6">
    <source>
        <dbReference type="Pfam" id="PF00891"/>
    </source>
</evidence>
<evidence type="ECO:0000259" key="7">
    <source>
        <dbReference type="Pfam" id="PF08100"/>
    </source>
</evidence>
<evidence type="ECO:0000256" key="3">
    <source>
        <dbReference type="ARBA" id="ARBA00022691"/>
    </source>
</evidence>
<dbReference type="InterPro" id="IPR036388">
    <property type="entry name" value="WH-like_DNA-bd_sf"/>
</dbReference>
<keyword evidence="2" id="KW-0808">Transferase</keyword>
<dbReference type="SUPFAM" id="SSF53335">
    <property type="entry name" value="S-adenosyl-L-methionine-dependent methyltransferases"/>
    <property type="match status" value="1"/>
</dbReference>
<dbReference type="AlphaFoldDB" id="A0AAW2M5Q7"/>
<dbReference type="GO" id="GO:0008171">
    <property type="term" value="F:O-methyltransferase activity"/>
    <property type="evidence" value="ECO:0007669"/>
    <property type="project" value="InterPro"/>
</dbReference>
<dbReference type="GO" id="GO:0008757">
    <property type="term" value="F:S-adenosylmethionine-dependent methyltransferase activity"/>
    <property type="evidence" value="ECO:0007669"/>
    <property type="project" value="UniProtKB-ARBA"/>
</dbReference>
<dbReference type="Pfam" id="PF00891">
    <property type="entry name" value="Methyltransf_2"/>
    <property type="match status" value="2"/>
</dbReference>
<dbReference type="GO" id="GO:0046983">
    <property type="term" value="F:protein dimerization activity"/>
    <property type="evidence" value="ECO:0007669"/>
    <property type="project" value="InterPro"/>
</dbReference>
<dbReference type="GO" id="GO:0032259">
    <property type="term" value="P:methylation"/>
    <property type="evidence" value="ECO:0007669"/>
    <property type="project" value="UniProtKB-KW"/>
</dbReference>
<dbReference type="InterPro" id="IPR016461">
    <property type="entry name" value="COMT-like"/>
</dbReference>
<organism evidence="8">
    <name type="scientific">Sesamum radiatum</name>
    <name type="common">Black benniseed</name>
    <dbReference type="NCBI Taxonomy" id="300843"/>
    <lineage>
        <taxon>Eukaryota</taxon>
        <taxon>Viridiplantae</taxon>
        <taxon>Streptophyta</taxon>
        <taxon>Embryophyta</taxon>
        <taxon>Tracheophyta</taxon>
        <taxon>Spermatophyta</taxon>
        <taxon>Magnoliopsida</taxon>
        <taxon>eudicotyledons</taxon>
        <taxon>Gunneridae</taxon>
        <taxon>Pentapetalae</taxon>
        <taxon>asterids</taxon>
        <taxon>lamiids</taxon>
        <taxon>Lamiales</taxon>
        <taxon>Pedaliaceae</taxon>
        <taxon>Sesamum</taxon>
    </lineage>
</organism>
<sequence>MENHKHGEDEEAGALALAACVSHIFPMALDAAIQLDLFEIIARAGVGALLSPSDIASQLPTSHDGAAAVLDSLLRLLATHSLVTCSVSELENGGIERRYGLAPAGKFFVGDENGVSFAQLRAITGRGALGFSLKDAVLEGGNLTQRIHGKSNYELIFSNPETAKVMNDGMKAHSTALMRKTVRVYDGFSSLSSIVDVVVVRVLLLLSSLQSVEHIGGDMFVEVPKGDAILLKFILHNWNDEKCIKLLENCYKALPDKGKLIVMDSILSNSPQTDAHAKYASGMDIIMLTHLEGKERTKNEFETLATKAGFVEFKVVCYVYGMWIMELMKSV</sequence>
<evidence type="ECO:0000256" key="4">
    <source>
        <dbReference type="ARBA" id="ARBA00034481"/>
    </source>
</evidence>
<feature type="domain" description="O-methyltransferase C-terminal" evidence="6">
    <location>
        <begin position="132"/>
        <end position="197"/>
    </location>
</feature>